<evidence type="ECO:0000313" key="10">
    <source>
        <dbReference type="EMBL" id="EOR70619.1"/>
    </source>
</evidence>
<comment type="subcellular location">
    <subcellularLocation>
        <location evidence="1 7">Cell membrane</location>
        <topology evidence="1 7">Multi-pass membrane protein</topology>
    </subcellularLocation>
</comment>
<feature type="transmembrane region" description="Helical" evidence="7">
    <location>
        <begin position="315"/>
        <end position="334"/>
    </location>
</feature>
<keyword evidence="11" id="KW-1185">Reference proteome</keyword>
<comment type="similarity">
    <text evidence="7">Belongs to the binding-protein-dependent transport system permease family.</text>
</comment>
<accession>A0A9P2T9Y3</accession>
<dbReference type="PANTHER" id="PTHR43744:SF4">
    <property type="entry name" value="OSMOPROTECTIVE COMPOUNDS UPTAKE PERMEASE PROTEIN GGTD"/>
    <property type="match status" value="1"/>
</dbReference>
<feature type="transmembrane region" description="Helical" evidence="7">
    <location>
        <begin position="207"/>
        <end position="233"/>
    </location>
</feature>
<dbReference type="PANTHER" id="PTHR43744">
    <property type="entry name" value="ABC TRANSPORTER PERMEASE PROTEIN MG189-RELATED-RELATED"/>
    <property type="match status" value="1"/>
</dbReference>
<feature type="domain" description="ABC transmembrane type-1" evidence="9">
    <location>
        <begin position="128"/>
        <end position="334"/>
    </location>
</feature>
<evidence type="ECO:0000256" key="4">
    <source>
        <dbReference type="ARBA" id="ARBA00022692"/>
    </source>
</evidence>
<dbReference type="SUPFAM" id="SSF161098">
    <property type="entry name" value="MetI-like"/>
    <property type="match status" value="1"/>
</dbReference>
<feature type="transmembrane region" description="Helical" evidence="7">
    <location>
        <begin position="254"/>
        <end position="276"/>
    </location>
</feature>
<dbReference type="CDD" id="cd06261">
    <property type="entry name" value="TM_PBP2"/>
    <property type="match status" value="1"/>
</dbReference>
<dbReference type="AlphaFoldDB" id="A0A9P2T9Y3"/>
<keyword evidence="3" id="KW-1003">Cell membrane</keyword>
<dbReference type="Proteomes" id="UP000014184">
    <property type="component" value="Unassembled WGS sequence"/>
</dbReference>
<keyword evidence="5 7" id="KW-1133">Transmembrane helix</keyword>
<reference evidence="10 11" key="1">
    <citation type="journal article" date="2013" name="Genome Announc.">
        <title>Draft Genome Sequence of the Lignocellulose Decomposer Thermobifida fusca Strain TM51.</title>
        <authorList>
            <person name="Toth A."/>
            <person name="Barna T."/>
            <person name="Nagy I."/>
            <person name="Horvath B."/>
            <person name="Nagy I."/>
            <person name="Tancsics A."/>
            <person name="Kriszt B."/>
            <person name="Baka E."/>
            <person name="Fekete C."/>
            <person name="Kukolya J."/>
        </authorList>
    </citation>
    <scope>NUCLEOTIDE SEQUENCE [LARGE SCALE GENOMIC DNA]</scope>
    <source>
        <strain evidence="10 11">TM51</strain>
    </source>
</reference>
<proteinExistence type="inferred from homology"/>
<dbReference type="InterPro" id="IPR000515">
    <property type="entry name" value="MetI-like"/>
</dbReference>
<name>A0A9P2T9Y3_THEFU</name>
<dbReference type="GO" id="GO:0055085">
    <property type="term" value="P:transmembrane transport"/>
    <property type="evidence" value="ECO:0007669"/>
    <property type="project" value="InterPro"/>
</dbReference>
<keyword evidence="6 7" id="KW-0472">Membrane</keyword>
<keyword evidence="2 7" id="KW-0813">Transport</keyword>
<dbReference type="RefSeq" id="WP_011292762.1">
    <property type="nucleotide sequence ID" value="NZ_AOSG01000066.1"/>
</dbReference>
<evidence type="ECO:0000256" key="7">
    <source>
        <dbReference type="RuleBase" id="RU363032"/>
    </source>
</evidence>
<feature type="transmembrane region" description="Helical" evidence="7">
    <location>
        <begin position="63"/>
        <end position="84"/>
    </location>
</feature>
<dbReference type="InterPro" id="IPR035906">
    <property type="entry name" value="MetI-like_sf"/>
</dbReference>
<dbReference type="Pfam" id="PF00528">
    <property type="entry name" value="BPD_transp_1"/>
    <property type="match status" value="1"/>
</dbReference>
<feature type="region of interest" description="Disordered" evidence="8">
    <location>
        <begin position="1"/>
        <end position="53"/>
    </location>
</feature>
<organism evidence="10 11">
    <name type="scientific">Thermobifida fusca TM51</name>
    <dbReference type="NCBI Taxonomy" id="1169414"/>
    <lineage>
        <taxon>Bacteria</taxon>
        <taxon>Bacillati</taxon>
        <taxon>Actinomycetota</taxon>
        <taxon>Actinomycetes</taxon>
        <taxon>Streptosporangiales</taxon>
        <taxon>Nocardiopsidaceae</taxon>
        <taxon>Thermobifida</taxon>
    </lineage>
</organism>
<evidence type="ECO:0000256" key="3">
    <source>
        <dbReference type="ARBA" id="ARBA00022475"/>
    </source>
</evidence>
<protein>
    <submittedName>
        <fullName evidence="10">Binding-protein-dependent transport systems inner membrane component</fullName>
    </submittedName>
</protein>
<evidence type="ECO:0000256" key="6">
    <source>
        <dbReference type="ARBA" id="ARBA00023136"/>
    </source>
</evidence>
<feature type="compositionally biased region" description="Basic and acidic residues" evidence="8">
    <location>
        <begin position="39"/>
        <end position="51"/>
    </location>
</feature>
<comment type="caution">
    <text evidence="10">The sequence shown here is derived from an EMBL/GenBank/DDBJ whole genome shotgun (WGS) entry which is preliminary data.</text>
</comment>
<evidence type="ECO:0000256" key="1">
    <source>
        <dbReference type="ARBA" id="ARBA00004651"/>
    </source>
</evidence>
<gene>
    <name evidence="10" type="ORF">TM51_12003</name>
</gene>
<dbReference type="GO" id="GO:0005886">
    <property type="term" value="C:plasma membrane"/>
    <property type="evidence" value="ECO:0007669"/>
    <property type="project" value="UniProtKB-SubCell"/>
</dbReference>
<dbReference type="Gene3D" id="1.10.3720.10">
    <property type="entry name" value="MetI-like"/>
    <property type="match status" value="1"/>
</dbReference>
<evidence type="ECO:0000259" key="9">
    <source>
        <dbReference type="PROSITE" id="PS50928"/>
    </source>
</evidence>
<dbReference type="PROSITE" id="PS50928">
    <property type="entry name" value="ABC_TM1"/>
    <property type="match status" value="1"/>
</dbReference>
<evidence type="ECO:0000313" key="11">
    <source>
        <dbReference type="Proteomes" id="UP000014184"/>
    </source>
</evidence>
<keyword evidence="4 7" id="KW-0812">Transmembrane</keyword>
<sequence length="349" mass="37967">MSTSPQSPPAEEEGGGGVRKPSSPRAARDDYATHVPPLRAKENPAHSRESAAARVRKRLTSTAASAIAIIIAVLWTLPTASLFLSSFRPELEIKTTGWWTMFSDPQLTLNNYREVLFSPGQGQLASYFVNSFVITVPSTVFVVVLAALAAYALAWVNFPGRDWVFLGVFALQIVPLQMALVPLLRFFSQGVTIGGYQILPAWDLPGAFAFTNVWVAHTIFGLPLGIFLLHNFISQLPTTLFEAARVDGAGHGVLFRKVVLPLTVPALVSLAIFQFLWVWNDLLVALIFAGGDVSTAPLTVRLAELAGTRGNEWQRLTAGAFVSMVIPLLVFFTLQRYFVRGLLAGSVKG</sequence>
<evidence type="ECO:0000256" key="8">
    <source>
        <dbReference type="SAM" id="MobiDB-lite"/>
    </source>
</evidence>
<evidence type="ECO:0000256" key="5">
    <source>
        <dbReference type="ARBA" id="ARBA00022989"/>
    </source>
</evidence>
<dbReference type="EMBL" id="AOSG01000066">
    <property type="protein sequence ID" value="EOR70619.1"/>
    <property type="molecule type" value="Genomic_DNA"/>
</dbReference>
<feature type="transmembrane region" description="Helical" evidence="7">
    <location>
        <begin position="132"/>
        <end position="156"/>
    </location>
</feature>
<evidence type="ECO:0000256" key="2">
    <source>
        <dbReference type="ARBA" id="ARBA00022448"/>
    </source>
</evidence>
<feature type="transmembrane region" description="Helical" evidence="7">
    <location>
        <begin position="163"/>
        <end position="187"/>
    </location>
</feature>